<feature type="active site" description="Charge relay system" evidence="3">
    <location>
        <position position="344"/>
    </location>
</feature>
<dbReference type="GO" id="GO:0016042">
    <property type="term" value="P:lipid catabolic process"/>
    <property type="evidence" value="ECO:0007669"/>
    <property type="project" value="UniProtKB-KW"/>
</dbReference>
<dbReference type="SUPFAM" id="SSF53474">
    <property type="entry name" value="alpha/beta-Hydrolases"/>
    <property type="match status" value="1"/>
</dbReference>
<dbReference type="InterPro" id="IPR029058">
    <property type="entry name" value="AB_hydrolase_fold"/>
</dbReference>
<keyword evidence="2" id="KW-0442">Lipid degradation</keyword>
<dbReference type="Proteomes" id="UP000268014">
    <property type="component" value="Unassembled WGS sequence"/>
</dbReference>
<dbReference type="WBParaSite" id="HPLM_0001739401-mRNA-1">
    <property type="protein sequence ID" value="HPLM_0001739401-mRNA-1"/>
    <property type="gene ID" value="HPLM_0001739401"/>
</dbReference>
<dbReference type="PANTHER" id="PTHR11005">
    <property type="entry name" value="LYSOSOMAL ACID LIPASE-RELATED"/>
    <property type="match status" value="1"/>
</dbReference>
<dbReference type="EMBL" id="UZAF01019939">
    <property type="protein sequence ID" value="VDO64866.1"/>
    <property type="molecule type" value="Genomic_DNA"/>
</dbReference>
<keyword evidence="2" id="KW-0443">Lipid metabolism</keyword>
<feature type="signal peptide" evidence="4">
    <location>
        <begin position="1"/>
        <end position="15"/>
    </location>
</feature>
<proteinExistence type="inferred from homology"/>
<dbReference type="STRING" id="6290.A0A0N4WZL6"/>
<evidence type="ECO:0000313" key="6">
    <source>
        <dbReference type="EMBL" id="VDO64866.1"/>
    </source>
</evidence>
<dbReference type="OMA" id="ECYMTVP"/>
<dbReference type="AlphaFoldDB" id="A0A0N4WZL6"/>
<dbReference type="OrthoDB" id="9974421at2759"/>
<keyword evidence="2" id="KW-0378">Hydrolase</keyword>
<keyword evidence="4" id="KW-0732">Signal</keyword>
<protein>
    <recommendedName>
        <fullName evidence="2">Lipase</fullName>
    </recommendedName>
</protein>
<dbReference type="GO" id="GO:0016788">
    <property type="term" value="F:hydrolase activity, acting on ester bonds"/>
    <property type="evidence" value="ECO:0007669"/>
    <property type="project" value="InterPro"/>
</dbReference>
<sequence>MFVIFLAAIVASSSSLNIDPECYMTVPEIIQHYGYPSEVHIVRTDDDYILELHRIPYGKHDEVTPNRPVVFLQHGVFSDSFAWAANLANESAESKFTLANKNSAFVFADAGLDVWMANSRGTPSSQKHIGYGPDEPRFWNFTWQDMSTFGLSASIDYVLEKTKQDSLYFVGHSQGTVLLFAKLAEDPNFATKIRQFHALAPVATVSHIGGLFRIFGYRLIDLAKFLLARIPNTPLVFPKFIQKIISFFCSLPIAQGVCTLDIGFIDGTEKMFNTTRVGTYLCHMPAATSSKNILHWVQVVKSRKLNKFDYGPEGNMREYGTKDPPHYDLRKIRTPTYLYWSRDDILADMDDIREAILEKMNGTIRGSYELPHYSHLDFVYSLNATNDIYYPIVLDIRKDLDSRRMLASNRVQK</sequence>
<dbReference type="Pfam" id="PF04083">
    <property type="entry name" value="Abhydro_lipase"/>
    <property type="match status" value="1"/>
</dbReference>
<reference evidence="8" key="1">
    <citation type="submission" date="2017-02" db="UniProtKB">
        <authorList>
            <consortium name="WormBaseParasite"/>
        </authorList>
    </citation>
    <scope>IDENTIFICATION</scope>
</reference>
<comment type="similarity">
    <text evidence="1 2">Belongs to the AB hydrolase superfamily. Lipase family.</text>
</comment>
<feature type="active site" description="Nucleophile" evidence="3">
    <location>
        <position position="173"/>
    </location>
</feature>
<evidence type="ECO:0000313" key="7">
    <source>
        <dbReference type="Proteomes" id="UP000268014"/>
    </source>
</evidence>
<evidence type="ECO:0000256" key="4">
    <source>
        <dbReference type="SAM" id="SignalP"/>
    </source>
</evidence>
<feature type="domain" description="Partial AB-hydrolase lipase" evidence="5">
    <location>
        <begin position="26"/>
        <end position="86"/>
    </location>
</feature>
<feature type="chain" id="PRO_5043124185" description="Lipase" evidence="4">
    <location>
        <begin position="16"/>
        <end position="413"/>
    </location>
</feature>
<evidence type="ECO:0000259" key="5">
    <source>
        <dbReference type="Pfam" id="PF04083"/>
    </source>
</evidence>
<gene>
    <name evidence="6" type="ORF">HPLM_LOCUS17386</name>
</gene>
<evidence type="ECO:0000256" key="1">
    <source>
        <dbReference type="ARBA" id="ARBA00010701"/>
    </source>
</evidence>
<organism evidence="8">
    <name type="scientific">Haemonchus placei</name>
    <name type="common">Barber's pole worm</name>
    <dbReference type="NCBI Taxonomy" id="6290"/>
    <lineage>
        <taxon>Eukaryota</taxon>
        <taxon>Metazoa</taxon>
        <taxon>Ecdysozoa</taxon>
        <taxon>Nematoda</taxon>
        <taxon>Chromadorea</taxon>
        <taxon>Rhabditida</taxon>
        <taxon>Rhabditina</taxon>
        <taxon>Rhabditomorpha</taxon>
        <taxon>Strongyloidea</taxon>
        <taxon>Trichostrongylidae</taxon>
        <taxon>Haemonchus</taxon>
    </lineage>
</organism>
<evidence type="ECO:0000313" key="8">
    <source>
        <dbReference type="WBParaSite" id="HPLM_0001739401-mRNA-1"/>
    </source>
</evidence>
<dbReference type="InterPro" id="IPR025483">
    <property type="entry name" value="Lipase_euk"/>
</dbReference>
<dbReference type="PIRSF" id="PIRSF000862">
    <property type="entry name" value="Steryl_ester_lip"/>
    <property type="match status" value="1"/>
</dbReference>
<reference evidence="6 7" key="2">
    <citation type="submission" date="2018-11" db="EMBL/GenBank/DDBJ databases">
        <authorList>
            <consortium name="Pathogen Informatics"/>
        </authorList>
    </citation>
    <scope>NUCLEOTIDE SEQUENCE [LARGE SCALE GENOMIC DNA]</scope>
    <source>
        <strain evidence="6 7">MHpl1</strain>
    </source>
</reference>
<evidence type="ECO:0000256" key="3">
    <source>
        <dbReference type="PIRSR" id="PIRSR000862-1"/>
    </source>
</evidence>
<keyword evidence="7" id="KW-1185">Reference proteome</keyword>
<name>A0A0N4WZL6_HAEPC</name>
<dbReference type="InterPro" id="IPR006693">
    <property type="entry name" value="AB_hydrolase_lipase"/>
</dbReference>
<feature type="active site" description="Charge relay system" evidence="3">
    <location>
        <position position="375"/>
    </location>
</feature>
<dbReference type="FunFam" id="3.40.50.1820:FF:000179">
    <property type="entry name" value="Lipase"/>
    <property type="match status" value="1"/>
</dbReference>
<accession>A0A0N4WZL6</accession>
<evidence type="ECO:0000256" key="2">
    <source>
        <dbReference type="PIRNR" id="PIRNR000862"/>
    </source>
</evidence>
<dbReference type="Gene3D" id="3.40.50.1820">
    <property type="entry name" value="alpha/beta hydrolase"/>
    <property type="match status" value="1"/>
</dbReference>